<accession>A0A4Y3RJ36</accession>
<reference evidence="1 2" key="1">
    <citation type="submission" date="2019-06" db="EMBL/GenBank/DDBJ databases">
        <title>Whole genome shotgun sequence of Streptomyces gardneri NBRC 12865.</title>
        <authorList>
            <person name="Hosoyama A."/>
            <person name="Uohara A."/>
            <person name="Ohji S."/>
            <person name="Ichikawa N."/>
        </authorList>
    </citation>
    <scope>NUCLEOTIDE SEQUENCE [LARGE SCALE GENOMIC DNA]</scope>
    <source>
        <strain evidence="1 2">NBRC 12865</strain>
    </source>
</reference>
<dbReference type="Proteomes" id="UP000315226">
    <property type="component" value="Unassembled WGS sequence"/>
</dbReference>
<name>A0A4Y3RJ36_9ACTN</name>
<gene>
    <name evidence="1" type="ORF">SGA01_14550</name>
</gene>
<evidence type="ECO:0000313" key="1">
    <source>
        <dbReference type="EMBL" id="GEB55850.1"/>
    </source>
</evidence>
<sequence length="51" mass="5294">MLPPVMSIKVKFQGLLFLGGPLGCLGIEAKALGRCGEDVAPEPDVVRGVKS</sequence>
<evidence type="ECO:0000313" key="2">
    <source>
        <dbReference type="Proteomes" id="UP000315226"/>
    </source>
</evidence>
<keyword evidence="2" id="KW-1185">Reference proteome</keyword>
<comment type="caution">
    <text evidence="1">The sequence shown here is derived from an EMBL/GenBank/DDBJ whole genome shotgun (WGS) entry which is preliminary data.</text>
</comment>
<protein>
    <submittedName>
        <fullName evidence="1">Uncharacterized protein</fullName>
    </submittedName>
</protein>
<dbReference type="EMBL" id="BJMN01000010">
    <property type="protein sequence ID" value="GEB55850.1"/>
    <property type="molecule type" value="Genomic_DNA"/>
</dbReference>
<proteinExistence type="predicted"/>
<organism evidence="1 2">
    <name type="scientific">Streptomyces gardneri</name>
    <dbReference type="NCBI Taxonomy" id="66892"/>
    <lineage>
        <taxon>Bacteria</taxon>
        <taxon>Bacillati</taxon>
        <taxon>Actinomycetota</taxon>
        <taxon>Actinomycetes</taxon>
        <taxon>Kitasatosporales</taxon>
        <taxon>Streptomycetaceae</taxon>
        <taxon>Streptomyces</taxon>
    </lineage>
</organism>
<dbReference type="AlphaFoldDB" id="A0A4Y3RJ36"/>